<evidence type="ECO:0000256" key="5">
    <source>
        <dbReference type="SAM" id="MobiDB-lite"/>
    </source>
</evidence>
<dbReference type="Pfam" id="PF05175">
    <property type="entry name" value="MTS"/>
    <property type="match status" value="1"/>
</dbReference>
<dbReference type="InterPro" id="IPR052190">
    <property type="entry name" value="Euk-Arch_PrmC-MTase"/>
</dbReference>
<dbReference type="RefSeq" id="WP_397712431.1">
    <property type="nucleotide sequence ID" value="NZ_JBIRGN010000003.1"/>
</dbReference>
<dbReference type="NCBIfam" id="TIGR00537">
    <property type="entry name" value="hemK_rel_arch"/>
    <property type="match status" value="1"/>
</dbReference>
<proteinExistence type="inferred from homology"/>
<dbReference type="Proteomes" id="UP001610818">
    <property type="component" value="Unassembled WGS sequence"/>
</dbReference>
<name>A0ABW7QPL7_9ACTN</name>
<evidence type="ECO:0000256" key="3">
    <source>
        <dbReference type="ARBA" id="ARBA00022679"/>
    </source>
</evidence>
<evidence type="ECO:0000259" key="6">
    <source>
        <dbReference type="Pfam" id="PF05175"/>
    </source>
</evidence>
<keyword evidence="8" id="KW-1185">Reference proteome</keyword>
<evidence type="ECO:0000313" key="8">
    <source>
        <dbReference type="Proteomes" id="UP001610818"/>
    </source>
</evidence>
<dbReference type="InterPro" id="IPR007848">
    <property type="entry name" value="Small_mtfrase_dom"/>
</dbReference>
<feature type="region of interest" description="Disordered" evidence="5">
    <location>
        <begin position="115"/>
        <end position="134"/>
    </location>
</feature>
<dbReference type="CDD" id="cd02440">
    <property type="entry name" value="AdoMet_MTases"/>
    <property type="match status" value="1"/>
</dbReference>
<gene>
    <name evidence="7" type="ORF">ACH4F9_17110</name>
</gene>
<dbReference type="InterPro" id="IPR004557">
    <property type="entry name" value="PrmC-related"/>
</dbReference>
<dbReference type="InterPro" id="IPR002052">
    <property type="entry name" value="DNA_methylase_N6_adenine_CS"/>
</dbReference>
<comment type="similarity">
    <text evidence="1">Belongs to the eukaryotic/archaeal PrmC-related family.</text>
</comment>
<dbReference type="Gene3D" id="3.40.50.150">
    <property type="entry name" value="Vaccinia Virus protein VP39"/>
    <property type="match status" value="1"/>
</dbReference>
<protein>
    <submittedName>
        <fullName evidence="7">HemK2/MTQ2 family protein methyltransferase</fullName>
        <ecNumber evidence="7">2.1.1.-</ecNumber>
    </submittedName>
</protein>
<keyword evidence="3 7" id="KW-0808">Transferase</keyword>
<evidence type="ECO:0000256" key="4">
    <source>
        <dbReference type="ARBA" id="ARBA00022691"/>
    </source>
</evidence>
<reference evidence="7 8" key="1">
    <citation type="submission" date="2024-10" db="EMBL/GenBank/DDBJ databases">
        <title>The Natural Products Discovery Center: Release of the First 8490 Sequenced Strains for Exploring Actinobacteria Biosynthetic Diversity.</title>
        <authorList>
            <person name="Kalkreuter E."/>
            <person name="Kautsar S.A."/>
            <person name="Yang D."/>
            <person name="Bader C.D."/>
            <person name="Teijaro C.N."/>
            <person name="Fluegel L."/>
            <person name="Davis C.M."/>
            <person name="Simpson J.R."/>
            <person name="Lauterbach L."/>
            <person name="Steele A.D."/>
            <person name="Gui C."/>
            <person name="Meng S."/>
            <person name="Li G."/>
            <person name="Viehrig K."/>
            <person name="Ye F."/>
            <person name="Su P."/>
            <person name="Kiefer A.F."/>
            <person name="Nichols A."/>
            <person name="Cepeda A.J."/>
            <person name="Yan W."/>
            <person name="Fan B."/>
            <person name="Jiang Y."/>
            <person name="Adhikari A."/>
            <person name="Zheng C.-J."/>
            <person name="Schuster L."/>
            <person name="Cowan T.M."/>
            <person name="Smanski M.J."/>
            <person name="Chevrette M.G."/>
            <person name="De Carvalho L.P.S."/>
            <person name="Shen B."/>
        </authorList>
    </citation>
    <scope>NUCLEOTIDE SEQUENCE [LARGE SCALE GENOMIC DNA]</scope>
    <source>
        <strain evidence="7 8">NPDC017990</strain>
    </source>
</reference>
<dbReference type="InterPro" id="IPR029063">
    <property type="entry name" value="SAM-dependent_MTases_sf"/>
</dbReference>
<organism evidence="7 8">
    <name type="scientific">Streptomyces longisporoflavus</name>
    <dbReference type="NCBI Taxonomy" id="28044"/>
    <lineage>
        <taxon>Bacteria</taxon>
        <taxon>Bacillati</taxon>
        <taxon>Actinomycetota</taxon>
        <taxon>Actinomycetes</taxon>
        <taxon>Kitasatosporales</taxon>
        <taxon>Streptomycetaceae</taxon>
        <taxon>Streptomyces</taxon>
    </lineage>
</organism>
<dbReference type="PANTHER" id="PTHR45875:SF1">
    <property type="entry name" value="METHYLTRANSFERASE N6AMT1"/>
    <property type="match status" value="1"/>
</dbReference>
<dbReference type="GO" id="GO:0008168">
    <property type="term" value="F:methyltransferase activity"/>
    <property type="evidence" value="ECO:0007669"/>
    <property type="project" value="UniProtKB-KW"/>
</dbReference>
<dbReference type="GO" id="GO:0032259">
    <property type="term" value="P:methylation"/>
    <property type="evidence" value="ECO:0007669"/>
    <property type="project" value="UniProtKB-KW"/>
</dbReference>
<keyword evidence="2 7" id="KW-0489">Methyltransferase</keyword>
<evidence type="ECO:0000313" key="7">
    <source>
        <dbReference type="EMBL" id="MFH8546722.1"/>
    </source>
</evidence>
<comment type="caution">
    <text evidence="7">The sequence shown here is derived from an EMBL/GenBank/DDBJ whole genome shotgun (WGS) entry which is preliminary data.</text>
</comment>
<feature type="domain" description="Methyltransferase small" evidence="6">
    <location>
        <begin position="13"/>
        <end position="115"/>
    </location>
</feature>
<keyword evidence="4" id="KW-0949">S-adenosyl-L-methionine</keyword>
<sequence>MVVHTTVPAAPGRLLTLPGVYAPQDDTELLARALGREAIGPDTDLLDLGTGSGALAVHAARLGARVTAVDIARRAVLTARLNAMVARQRITVLRGDLTAAVPGRTYDVVASNPPYVPSPSVRPPRRGPARSWDAGQDGRAVVDRICASAPAVLRPGGVLLLVHSALCDPDATVRRLAKEGLETTVADQARIPFGPVLRSRRSYLRERGMLDGEDGEHMEELVVIRAERT</sequence>
<evidence type="ECO:0000256" key="2">
    <source>
        <dbReference type="ARBA" id="ARBA00022603"/>
    </source>
</evidence>
<dbReference type="PROSITE" id="PS00092">
    <property type="entry name" value="N6_MTASE"/>
    <property type="match status" value="1"/>
</dbReference>
<dbReference type="EC" id="2.1.1.-" evidence="7"/>
<dbReference type="PANTHER" id="PTHR45875">
    <property type="entry name" value="METHYLTRANSFERASE N6AMT1"/>
    <property type="match status" value="1"/>
</dbReference>
<dbReference type="SUPFAM" id="SSF53335">
    <property type="entry name" value="S-adenosyl-L-methionine-dependent methyltransferases"/>
    <property type="match status" value="1"/>
</dbReference>
<evidence type="ECO:0000256" key="1">
    <source>
        <dbReference type="ARBA" id="ARBA00006149"/>
    </source>
</evidence>
<accession>A0ABW7QPL7</accession>
<dbReference type="EMBL" id="JBIRGQ010000003">
    <property type="protein sequence ID" value="MFH8546722.1"/>
    <property type="molecule type" value="Genomic_DNA"/>
</dbReference>